<dbReference type="CDD" id="cd03064">
    <property type="entry name" value="TRX_Fd_NuoE"/>
    <property type="match status" value="1"/>
</dbReference>
<dbReference type="GO" id="GO:0003677">
    <property type="term" value="F:DNA binding"/>
    <property type="evidence" value="ECO:0007669"/>
    <property type="project" value="UniProtKB-KW"/>
</dbReference>
<dbReference type="GO" id="GO:0051537">
    <property type="term" value="F:2 iron, 2 sulfur cluster binding"/>
    <property type="evidence" value="ECO:0007669"/>
    <property type="project" value="UniProtKB-KW"/>
</dbReference>
<dbReference type="Gene3D" id="1.10.10.1590">
    <property type="entry name" value="NADH-quinone oxidoreductase subunit E"/>
    <property type="match status" value="1"/>
</dbReference>
<evidence type="ECO:0000256" key="4">
    <source>
        <dbReference type="ARBA" id="ARBA00023004"/>
    </source>
</evidence>
<proteinExistence type="inferred from homology"/>
<dbReference type="PANTHER" id="PTHR43342">
    <property type="entry name" value="NADH-QUINONE OXIDOREDUCTASE, E SUBUNIT"/>
    <property type="match status" value="1"/>
</dbReference>
<feature type="binding site" evidence="7">
    <location>
        <position position="123"/>
    </location>
    <ligand>
        <name>[2Fe-2S] cluster</name>
        <dbReference type="ChEBI" id="CHEBI:190135"/>
    </ligand>
</feature>
<feature type="binding site" evidence="7">
    <location>
        <position position="87"/>
    </location>
    <ligand>
        <name>[2Fe-2S] cluster</name>
        <dbReference type="ChEBI" id="CHEBI:190135"/>
    </ligand>
</feature>
<evidence type="ECO:0000256" key="2">
    <source>
        <dbReference type="ARBA" id="ARBA00022714"/>
    </source>
</evidence>
<keyword evidence="5 7" id="KW-0411">Iron-sulfur</keyword>
<evidence type="ECO:0000256" key="6">
    <source>
        <dbReference type="ARBA" id="ARBA00034078"/>
    </source>
</evidence>
<evidence type="ECO:0000256" key="7">
    <source>
        <dbReference type="PIRSR" id="PIRSR000216-1"/>
    </source>
</evidence>
<keyword evidence="9" id="KW-1185">Reference proteome</keyword>
<dbReference type="EMBL" id="CP054492">
    <property type="protein sequence ID" value="QOY52909.1"/>
    <property type="molecule type" value="Genomic_DNA"/>
</dbReference>
<feature type="binding site" evidence="7">
    <location>
        <position position="82"/>
    </location>
    <ligand>
        <name>[2Fe-2S] cluster</name>
        <dbReference type="ChEBI" id="CHEBI:190135"/>
    </ligand>
</feature>
<dbReference type="GO" id="GO:0016491">
    <property type="term" value="F:oxidoreductase activity"/>
    <property type="evidence" value="ECO:0007669"/>
    <property type="project" value="InterPro"/>
</dbReference>
<sequence>MNLKADDRFKMVEKTIKKLNYDKSALIEALHTAQETFGYLSNDTLRFIAKRLKLPHSKVYGVATFYHFFRLKPNGKHTAVVCMGTACYIKGADKIIQQLEERFGIKAGETTKDGIISVLSARCVGACSLAPIVLYDEKPIGNLSLEQSIQKVEELIK</sequence>
<accession>A0A7S7LYH2</accession>
<dbReference type="PIRSF" id="PIRSF000216">
    <property type="entry name" value="NADH_DH_24kDa"/>
    <property type="match status" value="1"/>
</dbReference>
<dbReference type="InterPro" id="IPR041921">
    <property type="entry name" value="NuoE_N"/>
</dbReference>
<comment type="cofactor">
    <cofactor evidence="7">
        <name>[2Fe-2S] cluster</name>
        <dbReference type="ChEBI" id="CHEBI:190135"/>
    </cofactor>
    <text evidence="7">Binds 1 [2Fe-2S] cluster.</text>
</comment>
<reference evidence="8 9" key="1">
    <citation type="submission" date="2020-05" db="EMBL/GenBank/DDBJ databases">
        <title>Sulfurimonas marisnigri, sp. nov., and Sulfurimonas baltica, sp. nov., manganese oxide reducing chemolithoautotrophs of the class Epsilonproteobacteria isolated from the pelagic redoxclines of the Black and Baltic Seas and emended description of the genus Sulfurimonas.</title>
        <authorList>
            <person name="Henkel J.V."/>
            <person name="Laudan C."/>
            <person name="Werner J."/>
            <person name="Neu T."/>
            <person name="Plewe S."/>
            <person name="Sproer C."/>
            <person name="Bunk B."/>
            <person name="Schulz-Vogt H.N."/>
        </authorList>
    </citation>
    <scope>NUCLEOTIDE SEQUENCE [LARGE SCALE GENOMIC DNA]</scope>
    <source>
        <strain evidence="8 9">GD2</strain>
    </source>
</reference>
<evidence type="ECO:0000313" key="9">
    <source>
        <dbReference type="Proteomes" id="UP000593994"/>
    </source>
</evidence>
<gene>
    <name evidence="8" type="primary">hoxE</name>
    <name evidence="8" type="ORF">HUE88_04275</name>
</gene>
<dbReference type="InterPro" id="IPR042128">
    <property type="entry name" value="NuoE_dom"/>
</dbReference>
<comment type="cofactor">
    <cofactor evidence="6">
        <name>[2Fe-2S] cluster</name>
        <dbReference type="ChEBI" id="CHEBI:190135"/>
    </cofactor>
</comment>
<keyword evidence="3 7" id="KW-0479">Metal-binding</keyword>
<evidence type="ECO:0000313" key="8">
    <source>
        <dbReference type="EMBL" id="QOY52909.1"/>
    </source>
</evidence>
<organism evidence="8 9">
    <name type="scientific">Candidatus Sulfurimonas baltica</name>
    <dbReference type="NCBI Taxonomy" id="2740404"/>
    <lineage>
        <taxon>Bacteria</taxon>
        <taxon>Pseudomonadati</taxon>
        <taxon>Campylobacterota</taxon>
        <taxon>Epsilonproteobacteria</taxon>
        <taxon>Campylobacterales</taxon>
        <taxon>Sulfurimonadaceae</taxon>
        <taxon>Sulfurimonas</taxon>
    </lineage>
</organism>
<dbReference type="InterPro" id="IPR002023">
    <property type="entry name" value="NuoE-like"/>
</dbReference>
<feature type="binding site" evidence="7">
    <location>
        <position position="127"/>
    </location>
    <ligand>
        <name>[2Fe-2S] cluster</name>
        <dbReference type="ChEBI" id="CHEBI:190135"/>
    </ligand>
</feature>
<dbReference type="Gene3D" id="3.40.30.10">
    <property type="entry name" value="Glutaredoxin"/>
    <property type="match status" value="1"/>
</dbReference>
<dbReference type="InterPro" id="IPR036249">
    <property type="entry name" value="Thioredoxin-like_sf"/>
</dbReference>
<dbReference type="SUPFAM" id="SSF52833">
    <property type="entry name" value="Thioredoxin-like"/>
    <property type="match status" value="1"/>
</dbReference>
<evidence type="ECO:0000256" key="5">
    <source>
        <dbReference type="ARBA" id="ARBA00023014"/>
    </source>
</evidence>
<dbReference type="KEGG" id="sbal:HUE88_04275"/>
<dbReference type="GO" id="GO:0046872">
    <property type="term" value="F:metal ion binding"/>
    <property type="evidence" value="ECO:0007669"/>
    <property type="project" value="UniProtKB-KW"/>
</dbReference>
<keyword evidence="8" id="KW-0371">Homeobox</keyword>
<name>A0A7S7LYH2_9BACT</name>
<evidence type="ECO:0000256" key="1">
    <source>
        <dbReference type="ARBA" id="ARBA00010643"/>
    </source>
</evidence>
<dbReference type="FunFam" id="1.10.10.1590:FF:000001">
    <property type="entry name" value="NADH-quinone oxidoreductase subunit E"/>
    <property type="match status" value="1"/>
</dbReference>
<keyword evidence="4 7" id="KW-0408">Iron</keyword>
<comment type="similarity">
    <text evidence="1">Belongs to the complex I 24 kDa subunit family.</text>
</comment>
<dbReference type="NCBIfam" id="NF005747">
    <property type="entry name" value="PRK07571.1"/>
    <property type="match status" value="1"/>
</dbReference>
<dbReference type="Pfam" id="PF01257">
    <property type="entry name" value="2Fe-2S_thioredx"/>
    <property type="match status" value="1"/>
</dbReference>
<dbReference type="InterPro" id="IPR028431">
    <property type="entry name" value="NADP_DH_HndA-like"/>
</dbReference>
<evidence type="ECO:0000256" key="3">
    <source>
        <dbReference type="ARBA" id="ARBA00022723"/>
    </source>
</evidence>
<keyword evidence="2 7" id="KW-0001">2Fe-2S</keyword>
<protein>
    <submittedName>
        <fullName evidence="8">Bidirectional hydrogenase complex protein HoxE</fullName>
    </submittedName>
</protein>
<dbReference type="Proteomes" id="UP000593994">
    <property type="component" value="Chromosome"/>
</dbReference>
<dbReference type="AlphaFoldDB" id="A0A7S7LYH2"/>
<dbReference type="RefSeq" id="WP_194371406.1">
    <property type="nucleotide sequence ID" value="NZ_CP054492.1"/>
</dbReference>
<dbReference type="PANTHER" id="PTHR43342:SF2">
    <property type="entry name" value="POTENTIAL NAD-REDUCING HYDROGENASE SUBUNIT"/>
    <property type="match status" value="1"/>
</dbReference>